<evidence type="ECO:0000313" key="3">
    <source>
        <dbReference type="EMBL" id="CAJ1932727.1"/>
    </source>
</evidence>
<feature type="compositionally biased region" description="Low complexity" evidence="2">
    <location>
        <begin position="83"/>
        <end position="92"/>
    </location>
</feature>
<comment type="caution">
    <text evidence="3">The sequence shown here is derived from an EMBL/GenBank/DDBJ whole genome shotgun (WGS) entry which is preliminary data.</text>
</comment>
<organism evidence="3 4">
    <name type="scientific">Cylindrotheca closterium</name>
    <dbReference type="NCBI Taxonomy" id="2856"/>
    <lineage>
        <taxon>Eukaryota</taxon>
        <taxon>Sar</taxon>
        <taxon>Stramenopiles</taxon>
        <taxon>Ochrophyta</taxon>
        <taxon>Bacillariophyta</taxon>
        <taxon>Bacillariophyceae</taxon>
        <taxon>Bacillariophycidae</taxon>
        <taxon>Bacillariales</taxon>
        <taxon>Bacillariaceae</taxon>
        <taxon>Cylindrotheca</taxon>
    </lineage>
</organism>
<evidence type="ECO:0000256" key="1">
    <source>
        <dbReference type="ARBA" id="ARBA00022737"/>
    </source>
</evidence>
<name>A0AAD2CG28_9STRA</name>
<proteinExistence type="predicted"/>
<feature type="region of interest" description="Disordered" evidence="2">
    <location>
        <begin position="65"/>
        <end position="118"/>
    </location>
</feature>
<keyword evidence="1" id="KW-0677">Repeat</keyword>
<accession>A0AAD2CG28</accession>
<dbReference type="AlphaFoldDB" id="A0AAD2CG28"/>
<dbReference type="EMBL" id="CAKOGP040000224">
    <property type="protein sequence ID" value="CAJ1932727.1"/>
    <property type="molecule type" value="Genomic_DNA"/>
</dbReference>
<dbReference type="Pfam" id="PF13812">
    <property type="entry name" value="PPR_3"/>
    <property type="match status" value="1"/>
</dbReference>
<feature type="compositionally biased region" description="Basic residues" evidence="2">
    <location>
        <begin position="73"/>
        <end position="82"/>
    </location>
</feature>
<sequence>MKFRKSSSTVAVVLCCFTSMHEPSLADAFQLNKTYRIHSPLHYKVQDTNTRISTSLYYSSDEFHPSRWADPKQRRKNRKRYQKNNNQKNQKNPSGNLETKTKNGHPSRHLNNSNTNGFHKKCFIRKDAQSSQESKAKKQWLKRNSDAMLLTTPGSLQKGKWHELVSLLKAWSKRSKFDEDAPLYVEQLLQRLTQERVSGNPEAIADTELYNILLDTWACAALFLLPESSETASQRAREILRHFQDSSNHDEMDVFRPNEQSFSMVFDVVNRIEGPQVTRRLLGWMENLYSTGKNPHAKPSEKYYRTILDSYANSGHDNAGLLAEGLVRHMLATGIVQPDTVCYNLAIKAWLRARKGRQSAEHAQQILEEMEAPKDIVTYSTVIAAWGASGMRSHAVDSAEKLLRELMDSTELQPNTVVFNTVMSTWVKSKDPMASKRTRELLNLMEGSQYDSSSSQHYFPPDLISYNTHIHALSQHGSLPGYAQQANGVLDQMELSHEQGLASFRPNLFTYNLVIDAWSRASEKDEPEAAWNAVRVLRRLITSTRLPDPDTYSFNQAFAALAKSQKEGAAAMAVQLLQYMENAHRLKMHKSVRPDVIGYTSVILALTRSKQADSAERAEAILRRMKERHANGESHMKPNRACFHAVIDCWAKSDKGTLAARKAEALLQEMEELCANGLPKVAPNTYTYNAVLKSWEKSGTRCCGNQAQKHLERMWKLHQDGDSTIAPDDLSFKIVIDAISKSESESKAQKALRLLRRMDKWYQSGYENARPNEETYTTVLSSCTFPADHSDFKTRRKALDTAIFTLQELQSSRYGQADDVAYATFMKACANLALPLPSKMDGGRQRHKEERLMLREVIRATFKQCCEDGQVGETFLEHLKNAAPPDLYMQLLSEAMLDQIPSCPAFEVDDCDPIDFKDYRQCGSVAELFKQLPYEWRCNALSTTGGTD</sequence>
<dbReference type="InterPro" id="IPR011990">
    <property type="entry name" value="TPR-like_helical_dom_sf"/>
</dbReference>
<evidence type="ECO:0000256" key="2">
    <source>
        <dbReference type="SAM" id="MobiDB-lite"/>
    </source>
</evidence>
<evidence type="ECO:0000313" key="4">
    <source>
        <dbReference type="Proteomes" id="UP001295423"/>
    </source>
</evidence>
<dbReference type="Proteomes" id="UP001295423">
    <property type="component" value="Unassembled WGS sequence"/>
</dbReference>
<keyword evidence="4" id="KW-1185">Reference proteome</keyword>
<dbReference type="Gene3D" id="1.25.40.10">
    <property type="entry name" value="Tetratricopeptide repeat domain"/>
    <property type="match status" value="4"/>
</dbReference>
<evidence type="ECO:0008006" key="5">
    <source>
        <dbReference type="Google" id="ProtNLM"/>
    </source>
</evidence>
<dbReference type="PANTHER" id="PTHR47942:SF63">
    <property type="entry name" value="PENTATRICOPEPTIDE REPEAT-CONTAINING PROTEIN"/>
    <property type="match status" value="1"/>
</dbReference>
<reference evidence="3" key="1">
    <citation type="submission" date="2023-08" db="EMBL/GenBank/DDBJ databases">
        <authorList>
            <person name="Audoor S."/>
            <person name="Bilcke G."/>
        </authorList>
    </citation>
    <scope>NUCLEOTIDE SEQUENCE</scope>
</reference>
<gene>
    <name evidence="3" type="ORF">CYCCA115_LOCUS2981</name>
</gene>
<protein>
    <recommendedName>
        <fullName evidence="5">Pentacotripeptide-repeat region of PRORP domain-containing protein</fullName>
    </recommendedName>
</protein>
<dbReference type="InterPro" id="IPR002885">
    <property type="entry name" value="PPR_rpt"/>
</dbReference>
<dbReference type="InterPro" id="IPR051222">
    <property type="entry name" value="PPR/CCM1_RNA-binding"/>
</dbReference>
<dbReference type="PANTHER" id="PTHR47942">
    <property type="entry name" value="TETRATRICOPEPTIDE REPEAT (TPR)-LIKE SUPERFAMILY PROTEIN-RELATED"/>
    <property type="match status" value="1"/>
</dbReference>